<proteinExistence type="predicted"/>
<evidence type="ECO:0008006" key="3">
    <source>
        <dbReference type="Google" id="ProtNLM"/>
    </source>
</evidence>
<organism evidence="1 2">
    <name type="scientific">Microbacterium rhizosphaerae</name>
    <dbReference type="NCBI Taxonomy" id="1678237"/>
    <lineage>
        <taxon>Bacteria</taxon>
        <taxon>Bacillati</taxon>
        <taxon>Actinomycetota</taxon>
        <taxon>Actinomycetes</taxon>
        <taxon>Micrococcales</taxon>
        <taxon>Microbacteriaceae</taxon>
        <taxon>Microbacterium</taxon>
    </lineage>
</organism>
<accession>A0ABZ0SHL1</accession>
<keyword evidence="2" id="KW-1185">Reference proteome</keyword>
<dbReference type="EMBL" id="CP139368">
    <property type="protein sequence ID" value="WPR88737.1"/>
    <property type="molecule type" value="Genomic_DNA"/>
</dbReference>
<dbReference type="Proteomes" id="UP001323798">
    <property type="component" value="Chromosome"/>
</dbReference>
<gene>
    <name evidence="1" type="ORF">SM116_13300</name>
</gene>
<reference evidence="1 2" key="1">
    <citation type="submission" date="2023-11" db="EMBL/GenBank/DDBJ databases">
        <title>Genome sequence of Microbacterium rhizosphaerae KACC 19337.</title>
        <authorList>
            <person name="Choi H."/>
            <person name="Kim S."/>
            <person name="Kim Y."/>
            <person name="Kwon S.-W."/>
            <person name="Heo J."/>
        </authorList>
    </citation>
    <scope>NUCLEOTIDE SEQUENCE [LARGE SCALE GENOMIC DNA]</scope>
    <source>
        <strain evidence="1 2">KACC 19337</strain>
    </source>
</reference>
<dbReference type="RefSeq" id="WP_320941455.1">
    <property type="nucleotide sequence ID" value="NZ_BAABEU010000005.1"/>
</dbReference>
<evidence type="ECO:0000313" key="2">
    <source>
        <dbReference type="Proteomes" id="UP001323798"/>
    </source>
</evidence>
<name>A0ABZ0SHL1_9MICO</name>
<sequence length="607" mass="65779">MRLELYSEKVPPTGTIDGDATRRALGKPNLGFWEVFLRESLQNSWDARLERDASIDFAIDAVRLSADSIAVLRDVVFADSLPAPADALGRLLGSGGVDALMVRDGGTRGLAGPAPADQAVPEGVRTDFRNFVFDIGRDPRRQLGGGTYGFGKGVLYDASQVRTCLVYTRTQLEGELVDRFIATSVGSGFEHAGFRYTGRHWWGRRPEQGVLPLEGFAATDLADRLGMLTPDGGSGTTIAVLAPRDPSADLGEPLEAVMESIREATVTWAWPHLTAASGEASIRFAYSIHGEPLPLRIDDYPQIQQFALAYREATRVQSEPGYQHSWQVEAHSLPLDANRPRTGVLVVRRAVQAEAMEKRLSRDLDSTVALMRGPRFVVRYEKIDSDPHGQYVAGVFLADPRMEDVFARSEPVTHDSWARERGRANMRPIGWTLNDIQTATAVRLDVPDPEDSKSSIGGVAQLSRTLAENLVGFSGKGAEKQSRRSPSGMRSRVELSVTGAGAPSPVGVDGEQITVDFPLTVRIRPGADLSRWIVHAEPRVITEAGGGAAKAESDTPVAVIGWFVGDEMVAAGDRIGGLELKLEDMAVRVTHTRRAAIGVTITKEALA</sequence>
<protein>
    <recommendedName>
        <fullName evidence="3">ATP-binding protein</fullName>
    </recommendedName>
</protein>
<evidence type="ECO:0000313" key="1">
    <source>
        <dbReference type="EMBL" id="WPR88737.1"/>
    </source>
</evidence>